<evidence type="ECO:0000313" key="9">
    <source>
        <dbReference type="EMBL" id="MBO8466061.1"/>
    </source>
</evidence>
<proteinExistence type="inferred from homology"/>
<dbReference type="Proteomes" id="UP000823597">
    <property type="component" value="Unassembled WGS sequence"/>
</dbReference>
<dbReference type="CDD" id="cd01025">
    <property type="entry name" value="TOPRIM_recR"/>
    <property type="match status" value="1"/>
</dbReference>
<reference evidence="9" key="2">
    <citation type="journal article" date="2021" name="PeerJ">
        <title>Extensive microbial diversity within the chicken gut microbiome revealed by metagenomics and culture.</title>
        <authorList>
            <person name="Gilroy R."/>
            <person name="Ravi A."/>
            <person name="Getino M."/>
            <person name="Pursley I."/>
            <person name="Horton D.L."/>
            <person name="Alikhan N.F."/>
            <person name="Baker D."/>
            <person name="Gharbi K."/>
            <person name="Hall N."/>
            <person name="Watson M."/>
            <person name="Adriaenssens E.M."/>
            <person name="Foster-Nyarko E."/>
            <person name="Jarju S."/>
            <person name="Secka A."/>
            <person name="Antonio M."/>
            <person name="Oren A."/>
            <person name="Chaudhuri R.R."/>
            <person name="La Ragione R."/>
            <person name="Hildebrand F."/>
            <person name="Pallen M.J."/>
        </authorList>
    </citation>
    <scope>NUCLEOTIDE SEQUENCE</scope>
    <source>
        <strain evidence="9">10037</strain>
    </source>
</reference>
<dbReference type="SUPFAM" id="SSF111304">
    <property type="entry name" value="Recombination protein RecR"/>
    <property type="match status" value="1"/>
</dbReference>
<dbReference type="PROSITE" id="PS01300">
    <property type="entry name" value="RECR"/>
    <property type="match status" value="1"/>
</dbReference>
<evidence type="ECO:0000256" key="4">
    <source>
        <dbReference type="ARBA" id="ARBA00022833"/>
    </source>
</evidence>
<evidence type="ECO:0000256" key="6">
    <source>
        <dbReference type="ARBA" id="ARBA00023204"/>
    </source>
</evidence>
<gene>
    <name evidence="7 9" type="primary">recR</name>
    <name evidence="9" type="ORF">IAB93_08750</name>
</gene>
<sequence length="204" mass="22380">MYKQKFPSRLLDDAVEQIGMLPGIGRRSALRLALYLLRQPKENVHCLTESINRLRDDTKYCPVCGMVSEDGLCSICSDHRRDASTVCVVESLRDVLSIEATGQYNGVYHILGGIISPIDGIGPSDLSIDPLVSRVESGGIKEVILALSTDVEGETTAFYIYRKLEPTGVPVTAIARGVGFGDDLEYTDEVTLGRSIADRREFKP</sequence>
<dbReference type="InterPro" id="IPR000093">
    <property type="entry name" value="DNA_Rcmb_RecR"/>
</dbReference>
<evidence type="ECO:0000259" key="8">
    <source>
        <dbReference type="PROSITE" id="PS50880"/>
    </source>
</evidence>
<dbReference type="GO" id="GO:0006310">
    <property type="term" value="P:DNA recombination"/>
    <property type="evidence" value="ECO:0007669"/>
    <property type="project" value="UniProtKB-UniRule"/>
</dbReference>
<dbReference type="PANTHER" id="PTHR30446">
    <property type="entry name" value="RECOMBINATION PROTEIN RECR"/>
    <property type="match status" value="1"/>
</dbReference>
<dbReference type="PROSITE" id="PS50880">
    <property type="entry name" value="TOPRIM"/>
    <property type="match status" value="1"/>
</dbReference>
<dbReference type="Gene3D" id="3.30.60.80">
    <property type="match status" value="1"/>
</dbReference>
<keyword evidence="1 7" id="KW-0479">Metal-binding</keyword>
<dbReference type="Gene3D" id="6.10.250.240">
    <property type="match status" value="1"/>
</dbReference>
<dbReference type="PANTHER" id="PTHR30446:SF0">
    <property type="entry name" value="RECOMBINATION PROTEIN RECR"/>
    <property type="match status" value="1"/>
</dbReference>
<dbReference type="Gene3D" id="1.10.8.420">
    <property type="entry name" value="RecR Domain 1"/>
    <property type="match status" value="1"/>
</dbReference>
<protein>
    <recommendedName>
        <fullName evidence="7">Recombination protein RecR</fullName>
    </recommendedName>
</protein>
<dbReference type="GO" id="GO:0006281">
    <property type="term" value="P:DNA repair"/>
    <property type="evidence" value="ECO:0007669"/>
    <property type="project" value="UniProtKB-UniRule"/>
</dbReference>
<dbReference type="AlphaFoldDB" id="A0A9D9I6R5"/>
<dbReference type="InterPro" id="IPR006171">
    <property type="entry name" value="TOPRIM_dom"/>
</dbReference>
<evidence type="ECO:0000256" key="2">
    <source>
        <dbReference type="ARBA" id="ARBA00022763"/>
    </source>
</evidence>
<dbReference type="InterPro" id="IPR023627">
    <property type="entry name" value="Rcmb_RecR"/>
</dbReference>
<feature type="zinc finger region" description="C4-type" evidence="7">
    <location>
        <begin position="61"/>
        <end position="76"/>
    </location>
</feature>
<reference evidence="9" key="1">
    <citation type="submission" date="2020-10" db="EMBL/GenBank/DDBJ databases">
        <authorList>
            <person name="Gilroy R."/>
        </authorList>
    </citation>
    <scope>NUCLEOTIDE SEQUENCE</scope>
    <source>
        <strain evidence="9">10037</strain>
    </source>
</reference>
<name>A0A9D9I6R5_9BACT</name>
<dbReference type="Pfam" id="PF21175">
    <property type="entry name" value="RecR_C"/>
    <property type="match status" value="1"/>
</dbReference>
<keyword evidence="6 7" id="KW-0234">DNA repair</keyword>
<keyword evidence="4 7" id="KW-0862">Zinc</keyword>
<organism evidence="9 10">
    <name type="scientific">Candidatus Merdivivens pullistercoris</name>
    <dbReference type="NCBI Taxonomy" id="2840873"/>
    <lineage>
        <taxon>Bacteria</taxon>
        <taxon>Pseudomonadati</taxon>
        <taxon>Bacteroidota</taxon>
        <taxon>Bacteroidia</taxon>
        <taxon>Bacteroidales</taxon>
        <taxon>Muribaculaceae</taxon>
        <taxon>Muribaculaceae incertae sedis</taxon>
        <taxon>Candidatus Merdivivens</taxon>
    </lineage>
</organism>
<dbReference type="SMART" id="SM00493">
    <property type="entry name" value="TOPRIM"/>
    <property type="match status" value="1"/>
</dbReference>
<dbReference type="InterPro" id="IPR015967">
    <property type="entry name" value="Rcmb_RecR_Znf"/>
</dbReference>
<evidence type="ECO:0000313" key="10">
    <source>
        <dbReference type="Proteomes" id="UP000823597"/>
    </source>
</evidence>
<evidence type="ECO:0000256" key="3">
    <source>
        <dbReference type="ARBA" id="ARBA00022771"/>
    </source>
</evidence>
<dbReference type="EMBL" id="JADIME010000092">
    <property type="protein sequence ID" value="MBO8466061.1"/>
    <property type="molecule type" value="Genomic_DNA"/>
</dbReference>
<dbReference type="NCBIfam" id="TIGR00615">
    <property type="entry name" value="recR"/>
    <property type="match status" value="1"/>
</dbReference>
<accession>A0A9D9I6R5</accession>
<comment type="similarity">
    <text evidence="7">Belongs to the RecR family.</text>
</comment>
<dbReference type="GO" id="GO:0008270">
    <property type="term" value="F:zinc ion binding"/>
    <property type="evidence" value="ECO:0007669"/>
    <property type="project" value="UniProtKB-KW"/>
</dbReference>
<dbReference type="Gene3D" id="3.40.1360.10">
    <property type="match status" value="1"/>
</dbReference>
<keyword evidence="3 7" id="KW-0863">Zinc-finger</keyword>
<keyword evidence="5 7" id="KW-0233">DNA recombination</keyword>
<dbReference type="Pfam" id="PF02132">
    <property type="entry name" value="RecR_ZnF"/>
    <property type="match status" value="1"/>
</dbReference>
<feature type="domain" description="Toprim" evidence="8">
    <location>
        <begin position="84"/>
        <end position="179"/>
    </location>
</feature>
<dbReference type="HAMAP" id="MF_00017">
    <property type="entry name" value="RecR"/>
    <property type="match status" value="1"/>
</dbReference>
<dbReference type="Pfam" id="PF13662">
    <property type="entry name" value="Toprim_4"/>
    <property type="match status" value="1"/>
</dbReference>
<dbReference type="Pfam" id="PF21176">
    <property type="entry name" value="RecR_HhH"/>
    <property type="match status" value="1"/>
</dbReference>
<comment type="caution">
    <text evidence="9">The sequence shown here is derived from an EMBL/GenBank/DDBJ whole genome shotgun (WGS) entry which is preliminary data.</text>
</comment>
<evidence type="ECO:0000256" key="7">
    <source>
        <dbReference type="HAMAP-Rule" id="MF_00017"/>
    </source>
</evidence>
<comment type="function">
    <text evidence="7">May play a role in DNA repair. It seems to be involved in an RecBC-independent recombinational process of DNA repair. It may act with RecF and RecO.</text>
</comment>
<dbReference type="InterPro" id="IPR034137">
    <property type="entry name" value="TOPRIM_RecR"/>
</dbReference>
<evidence type="ECO:0000256" key="1">
    <source>
        <dbReference type="ARBA" id="ARBA00022723"/>
    </source>
</evidence>
<dbReference type="GO" id="GO:0003677">
    <property type="term" value="F:DNA binding"/>
    <property type="evidence" value="ECO:0007669"/>
    <property type="project" value="UniProtKB-UniRule"/>
</dbReference>
<keyword evidence="2 7" id="KW-0227">DNA damage</keyword>
<evidence type="ECO:0000256" key="5">
    <source>
        <dbReference type="ARBA" id="ARBA00023172"/>
    </source>
</evidence>